<dbReference type="CDD" id="cd14798">
    <property type="entry name" value="RX-CC_like"/>
    <property type="match status" value="1"/>
</dbReference>
<dbReference type="Pfam" id="PF23559">
    <property type="entry name" value="WHD_DRP"/>
    <property type="match status" value="1"/>
</dbReference>
<dbReference type="GO" id="GO:0043531">
    <property type="term" value="F:ADP binding"/>
    <property type="evidence" value="ECO:0007669"/>
    <property type="project" value="InterPro"/>
</dbReference>
<evidence type="ECO:0000259" key="8">
    <source>
        <dbReference type="Pfam" id="PF23559"/>
    </source>
</evidence>
<dbReference type="PRINTS" id="PR00364">
    <property type="entry name" value="DISEASERSIST"/>
</dbReference>
<evidence type="ECO:0000313" key="11">
    <source>
        <dbReference type="Proteomes" id="UP001164929"/>
    </source>
</evidence>
<dbReference type="Pfam" id="PF00560">
    <property type="entry name" value="LRR_1"/>
    <property type="match status" value="1"/>
</dbReference>
<reference evidence="10 11" key="1">
    <citation type="journal article" date="2023" name="Mol. Ecol. Resour.">
        <title>Chromosome-level genome assembly of a triploid poplar Populus alba 'Berolinensis'.</title>
        <authorList>
            <person name="Chen S."/>
            <person name="Yu Y."/>
            <person name="Wang X."/>
            <person name="Wang S."/>
            <person name="Zhang T."/>
            <person name="Zhou Y."/>
            <person name="He R."/>
            <person name="Meng N."/>
            <person name="Wang Y."/>
            <person name="Liu W."/>
            <person name="Liu Z."/>
            <person name="Liu J."/>
            <person name="Guo Q."/>
            <person name="Huang H."/>
            <person name="Sederoff R.R."/>
            <person name="Wang G."/>
            <person name="Qu G."/>
            <person name="Chen S."/>
        </authorList>
    </citation>
    <scope>NUCLEOTIDE SEQUENCE [LARGE SCALE GENOMIC DNA]</scope>
    <source>
        <strain evidence="10">SC-2020</strain>
    </source>
</reference>
<dbReference type="SUPFAM" id="SSF52540">
    <property type="entry name" value="P-loop containing nucleoside triphosphate hydrolases"/>
    <property type="match status" value="1"/>
</dbReference>
<proteinExistence type="predicted"/>
<protein>
    <submittedName>
        <fullName evidence="10">Disease resistance protein RGA3</fullName>
    </submittedName>
</protein>
<keyword evidence="5" id="KW-0067">ATP-binding</keyword>
<keyword evidence="3" id="KW-0547">Nucleotide-binding</keyword>
<feature type="domain" description="R13L1/DRL21-like LRR repeat region" evidence="9">
    <location>
        <begin position="700"/>
        <end position="822"/>
    </location>
</feature>
<dbReference type="InterPro" id="IPR003591">
    <property type="entry name" value="Leu-rich_rpt_typical-subtyp"/>
</dbReference>
<dbReference type="InterPro" id="IPR036388">
    <property type="entry name" value="WH-like_DNA-bd_sf"/>
</dbReference>
<accession>A0AAD6PPY0</accession>
<dbReference type="InterPro" id="IPR042197">
    <property type="entry name" value="Apaf_helical"/>
</dbReference>
<dbReference type="FunFam" id="3.40.50.300:FF:001091">
    <property type="entry name" value="Probable disease resistance protein At1g61300"/>
    <property type="match status" value="1"/>
</dbReference>
<evidence type="ECO:0000256" key="5">
    <source>
        <dbReference type="ARBA" id="ARBA00022840"/>
    </source>
</evidence>
<dbReference type="InterPro" id="IPR056789">
    <property type="entry name" value="LRR_R13L1-DRL21"/>
</dbReference>
<gene>
    <name evidence="10" type="ORF">NC653_038939</name>
</gene>
<evidence type="ECO:0000313" key="10">
    <source>
        <dbReference type="EMBL" id="KAJ6956875.1"/>
    </source>
</evidence>
<dbReference type="Gene3D" id="1.10.8.430">
    <property type="entry name" value="Helical domain of apoptotic protease-activating factors"/>
    <property type="match status" value="1"/>
</dbReference>
<dbReference type="Pfam" id="PF18052">
    <property type="entry name" value="Rx_N"/>
    <property type="match status" value="1"/>
</dbReference>
<dbReference type="Gene3D" id="3.40.50.300">
    <property type="entry name" value="P-loop containing nucleotide triphosphate hydrolases"/>
    <property type="match status" value="1"/>
</dbReference>
<dbReference type="PANTHER" id="PTHR36766:SF45">
    <property type="entry name" value="NB-ARC DOMAIN-CONTAINING PROTEIN"/>
    <property type="match status" value="1"/>
</dbReference>
<feature type="domain" description="Disease resistance protein winged helix" evidence="8">
    <location>
        <begin position="435"/>
        <end position="507"/>
    </location>
</feature>
<dbReference type="InterPro" id="IPR041118">
    <property type="entry name" value="Rx_N"/>
</dbReference>
<dbReference type="Gene3D" id="1.20.5.4130">
    <property type="match status" value="1"/>
</dbReference>
<dbReference type="SMART" id="SM00369">
    <property type="entry name" value="LRR_TYP"/>
    <property type="match status" value="2"/>
</dbReference>
<dbReference type="InterPro" id="IPR001611">
    <property type="entry name" value="Leu-rich_rpt"/>
</dbReference>
<evidence type="ECO:0000259" key="6">
    <source>
        <dbReference type="Pfam" id="PF00931"/>
    </source>
</evidence>
<name>A0AAD6PPY0_9ROSI</name>
<dbReference type="Pfam" id="PF00931">
    <property type="entry name" value="NB-ARC"/>
    <property type="match status" value="1"/>
</dbReference>
<dbReference type="InterPro" id="IPR058922">
    <property type="entry name" value="WHD_DRP"/>
</dbReference>
<dbReference type="InterPro" id="IPR002182">
    <property type="entry name" value="NB-ARC"/>
</dbReference>
<dbReference type="FunFam" id="1.10.10.10:FF:000322">
    <property type="entry name" value="Probable disease resistance protein At1g63360"/>
    <property type="match status" value="1"/>
</dbReference>
<evidence type="ECO:0000256" key="1">
    <source>
        <dbReference type="ARBA" id="ARBA00022614"/>
    </source>
</evidence>
<dbReference type="Pfam" id="PF25019">
    <property type="entry name" value="LRR_R13L1-DRL21"/>
    <property type="match status" value="1"/>
</dbReference>
<dbReference type="AlphaFoldDB" id="A0AAD6PPY0"/>
<dbReference type="GO" id="GO:0005524">
    <property type="term" value="F:ATP binding"/>
    <property type="evidence" value="ECO:0007669"/>
    <property type="project" value="UniProtKB-KW"/>
</dbReference>
<dbReference type="PROSITE" id="PS51450">
    <property type="entry name" value="LRR"/>
    <property type="match status" value="1"/>
</dbReference>
<evidence type="ECO:0000256" key="3">
    <source>
        <dbReference type="ARBA" id="ARBA00022741"/>
    </source>
</evidence>
<organism evidence="10 11">
    <name type="scientific">Populus alba x Populus x berolinensis</name>
    <dbReference type="NCBI Taxonomy" id="444605"/>
    <lineage>
        <taxon>Eukaryota</taxon>
        <taxon>Viridiplantae</taxon>
        <taxon>Streptophyta</taxon>
        <taxon>Embryophyta</taxon>
        <taxon>Tracheophyta</taxon>
        <taxon>Spermatophyta</taxon>
        <taxon>Magnoliopsida</taxon>
        <taxon>eudicotyledons</taxon>
        <taxon>Gunneridae</taxon>
        <taxon>Pentapetalae</taxon>
        <taxon>rosids</taxon>
        <taxon>fabids</taxon>
        <taxon>Malpighiales</taxon>
        <taxon>Salicaceae</taxon>
        <taxon>Saliceae</taxon>
        <taxon>Populus</taxon>
    </lineage>
</organism>
<dbReference type="SUPFAM" id="SSF52058">
    <property type="entry name" value="L domain-like"/>
    <property type="match status" value="2"/>
</dbReference>
<evidence type="ECO:0000259" key="9">
    <source>
        <dbReference type="Pfam" id="PF25019"/>
    </source>
</evidence>
<dbReference type="GO" id="GO:0006952">
    <property type="term" value="P:defense response"/>
    <property type="evidence" value="ECO:0007669"/>
    <property type="project" value="UniProtKB-KW"/>
</dbReference>
<dbReference type="InterPro" id="IPR038005">
    <property type="entry name" value="RX-like_CC"/>
</dbReference>
<dbReference type="InterPro" id="IPR032675">
    <property type="entry name" value="LRR_dom_sf"/>
</dbReference>
<evidence type="ECO:0000256" key="2">
    <source>
        <dbReference type="ARBA" id="ARBA00022737"/>
    </source>
</evidence>
<sequence>MADALVSVVMEQLSLMFAQEVQQEVRLVVGVKNEVKKLTSNFQAIQAVLADAEERQLKDGSIQRWIDQLKGVSYDMDDVLDEWGTAIAKSQMKVNEHPRKTARKVCSMIFSCLCFREAGLRCDIAHKIKELNERIDGIVIEKDRFHFKSSEVGIKQLEYQKTTSVIDATETKGREKDKDRVMNMLLSQSSQGPALRTISLVGMGGIGKTTLAQLVYNDHKVATHFKKRIWVCVSDPFDEIRIAKAILEAFKVSASDAIELQTLLEDIQKLFRDMKFLLVLDDVWNEDSSKWEQLKISLKCGCLPGSRILVTTRKRKVANCMGSSSVDILELGLLSTDECWSLFSQFAYFEKNSRERENLEDIGREIAAKCKGLPLAAKSLGSLLRFKRSRAEWQSVLNSHVWETEEAESKILASLQLSYHDLPFDMRRCFSYCAVFPKDFRFQRDTLIKLWMAQGFLREMQNKEMEVMGRECFEALAARSFFQDFKKEAGDGSIYACKMHDMVHDFAQNLTKNECFSVDMDGAVESNIDSFSRDARHTMVVFGNYNTYSSFPATIHKFKKLRSLIVDGRPSSMNAALPNLIANLSCLRTLRLSGCGIEEVPSNIGKLIHLRHVDLSENEIRELPEEMCELYNMLTLDVSFCQKLERLPDNIGRLVKLRHLKVFIYRHDSWFVKMRGFEGLSSLRELDEFHVSDSGEVSNIEDLRNLNHLQGSLTISWLGDVKDPNEVKRAEFKRKKHLTRLDLWFDSRTDRRIIRDVEVLEALEPNPNVDSLAIGCYQGIIRVFPSWINKIKVVRLFKWGKIENLPPLGKLQSLEKLTVEEMECIKKVGHEFLGMKVDDDDDCNIRNGEMAPSPSPSNTIIAFPKLKSLTFIDMKNWEEWEGRGGNEDKTNIFNSIIMPSLRYLELVGCPKLKAVPDYVLQSTTFRRLHADNCESLRIPRNTSHHIVISMSYEFLLLWNSKKIGCRRLTTWGKEIHRRRRCGKIENLPPLGKLPSLEKLRVYGMGYVGRMGREFLGLGVDSDISNGEMTSSSSFPKLESLSFWYMGEWKEWEGGEKGNEDKTNISISTKIMPSLHYLKIVYCLELKALLDYVLQSTTLEQLTIKFSPIIGAQFKAGGKGWPNTSHTPTITFEELNYRSAI</sequence>
<dbReference type="InterPro" id="IPR027417">
    <property type="entry name" value="P-loop_NTPase"/>
</dbReference>
<dbReference type="Gene3D" id="3.80.10.10">
    <property type="entry name" value="Ribonuclease Inhibitor"/>
    <property type="match status" value="2"/>
</dbReference>
<keyword evidence="1" id="KW-0433">Leucine-rich repeat</keyword>
<evidence type="ECO:0000259" key="7">
    <source>
        <dbReference type="Pfam" id="PF18052"/>
    </source>
</evidence>
<keyword evidence="11" id="KW-1185">Reference proteome</keyword>
<dbReference type="GO" id="GO:0051707">
    <property type="term" value="P:response to other organism"/>
    <property type="evidence" value="ECO:0007669"/>
    <property type="project" value="UniProtKB-ARBA"/>
</dbReference>
<feature type="domain" description="NB-ARC" evidence="6">
    <location>
        <begin position="174"/>
        <end position="348"/>
    </location>
</feature>
<dbReference type="PANTHER" id="PTHR36766">
    <property type="entry name" value="PLANT BROAD-SPECTRUM MILDEW RESISTANCE PROTEIN RPW8"/>
    <property type="match status" value="1"/>
</dbReference>
<dbReference type="EMBL" id="JAQIZT010000018">
    <property type="protein sequence ID" value="KAJ6956875.1"/>
    <property type="molecule type" value="Genomic_DNA"/>
</dbReference>
<evidence type="ECO:0000256" key="4">
    <source>
        <dbReference type="ARBA" id="ARBA00022821"/>
    </source>
</evidence>
<dbReference type="Gene3D" id="1.10.10.10">
    <property type="entry name" value="Winged helix-like DNA-binding domain superfamily/Winged helix DNA-binding domain"/>
    <property type="match status" value="1"/>
</dbReference>
<keyword evidence="4" id="KW-0611">Plant defense</keyword>
<keyword evidence="2" id="KW-0677">Repeat</keyword>
<comment type="caution">
    <text evidence="10">The sequence shown here is derived from an EMBL/GenBank/DDBJ whole genome shotgun (WGS) entry which is preliminary data.</text>
</comment>
<feature type="domain" description="Disease resistance N-terminal" evidence="7">
    <location>
        <begin position="6"/>
        <end position="96"/>
    </location>
</feature>
<dbReference type="Proteomes" id="UP001164929">
    <property type="component" value="Chromosome 18"/>
</dbReference>